<gene>
    <name evidence="3" type="ORF">J2X20_000781</name>
</gene>
<name>A0ABU1YH13_ROSSA</name>
<reference evidence="3 4" key="1">
    <citation type="submission" date="2023-07" db="EMBL/GenBank/DDBJ databases">
        <title>Sorghum-associated microbial communities from plants grown in Nebraska, USA.</title>
        <authorList>
            <person name="Schachtman D."/>
        </authorList>
    </citation>
    <scope>NUCLEOTIDE SEQUENCE [LARGE SCALE GENOMIC DNA]</scope>
    <source>
        <strain evidence="3 4">BE314</strain>
    </source>
</reference>
<keyword evidence="4" id="KW-1185">Reference proteome</keyword>
<dbReference type="Gene3D" id="3.40.190.10">
    <property type="entry name" value="Periplasmic binding protein-like II"/>
    <property type="match status" value="2"/>
</dbReference>
<dbReference type="RefSeq" id="WP_310261147.1">
    <property type="nucleotide sequence ID" value="NZ_JAVDXU010000001.1"/>
</dbReference>
<dbReference type="Proteomes" id="UP001180453">
    <property type="component" value="Unassembled WGS sequence"/>
</dbReference>
<evidence type="ECO:0000259" key="2">
    <source>
        <dbReference type="Pfam" id="PF09084"/>
    </source>
</evidence>
<protein>
    <submittedName>
        <fullName evidence="3">NitT/TauT family transport system substrate-binding protein</fullName>
    </submittedName>
</protein>
<organism evidence="3 4">
    <name type="scientific">Roseateles saccharophilus</name>
    <name type="common">Pseudomonas saccharophila</name>
    <dbReference type="NCBI Taxonomy" id="304"/>
    <lineage>
        <taxon>Bacteria</taxon>
        <taxon>Pseudomonadati</taxon>
        <taxon>Pseudomonadota</taxon>
        <taxon>Betaproteobacteria</taxon>
        <taxon>Burkholderiales</taxon>
        <taxon>Sphaerotilaceae</taxon>
        <taxon>Roseateles</taxon>
    </lineage>
</organism>
<comment type="caution">
    <text evidence="3">The sequence shown here is derived from an EMBL/GenBank/DDBJ whole genome shotgun (WGS) entry which is preliminary data.</text>
</comment>
<dbReference type="PANTHER" id="PTHR30024:SF45">
    <property type="entry name" value="ABC TRANSPORTER SUBSTRATE-BINDING PROTEIN"/>
    <property type="match status" value="1"/>
</dbReference>
<dbReference type="SUPFAM" id="SSF53850">
    <property type="entry name" value="Periplasmic binding protein-like II"/>
    <property type="match status" value="1"/>
</dbReference>
<dbReference type="InterPro" id="IPR015168">
    <property type="entry name" value="SsuA/THI5"/>
</dbReference>
<dbReference type="Pfam" id="PF09084">
    <property type="entry name" value="NMT1"/>
    <property type="match status" value="1"/>
</dbReference>
<evidence type="ECO:0000313" key="4">
    <source>
        <dbReference type="Proteomes" id="UP001180453"/>
    </source>
</evidence>
<dbReference type="PANTHER" id="PTHR30024">
    <property type="entry name" value="ALIPHATIC SULFONATES-BINDING PROTEIN-RELATED"/>
    <property type="match status" value="1"/>
</dbReference>
<feature type="signal peptide" evidence="1">
    <location>
        <begin position="1"/>
        <end position="31"/>
    </location>
</feature>
<feature type="domain" description="SsuA/THI5-like" evidence="2">
    <location>
        <begin position="137"/>
        <end position="274"/>
    </location>
</feature>
<dbReference type="SUPFAM" id="SSF160387">
    <property type="entry name" value="NosL/MerB-like"/>
    <property type="match status" value="1"/>
</dbReference>
<proteinExistence type="predicted"/>
<feature type="chain" id="PRO_5046117651" evidence="1">
    <location>
        <begin position="32"/>
        <end position="492"/>
    </location>
</feature>
<keyword evidence="1" id="KW-0732">Signal</keyword>
<sequence length="492" mass="53539">MRIATLSHVPAAILRCLTGLALGMVLLQAHAAKEVVTIGIGTQNTTTNTVTGGVVLKELKLLEKRLPRTGKYANIEWKLDWQNFTSGPPITNGMVAGKLQIGMMGDYPLLVNGATGQQNKGNETQLVAVIAYNAFGSGNGVVVHKDSPYYELADLKGKTVSVPFGSAAHGMMLQAMQERGWPADYWNLVSQSPEVGTTNLQEKKIDAHGDFVPFADLLPQRGFARKIFDGAQTKIPTFHGVVVRKEFADKYPEVVVAYIRALMEANDWVRKDPKLAATRIEEWTKIEKEVVYLFLGPGGIHTLDPSIKPRWIETIKIAHGVLSKLGRVKEFDIAAWVNESYLREAFKQRGQDYEAQKQTLANYDIAGNDPICKLPVTRPKEAGEIWLASGEIVALSSPACLLAGMKQYEAAGKKVNVAYLYDKELGIKVVADKAFYAVDASNPKAPLAVPFLLRKDAEAYAAKTHGRLATFAEALGQASATVVATTTAASAK</sequence>
<dbReference type="EMBL" id="JAVDXU010000001">
    <property type="protein sequence ID" value="MDR7268152.1"/>
    <property type="molecule type" value="Genomic_DNA"/>
</dbReference>
<evidence type="ECO:0000313" key="3">
    <source>
        <dbReference type="EMBL" id="MDR7268152.1"/>
    </source>
</evidence>
<accession>A0ABU1YH13</accession>
<evidence type="ECO:0000256" key="1">
    <source>
        <dbReference type="SAM" id="SignalP"/>
    </source>
</evidence>